<proteinExistence type="predicted"/>
<organism evidence="2">
    <name type="scientific">Iridovirus LCIVAC01</name>
    <dbReference type="NCBI Taxonomy" id="2506607"/>
    <lineage>
        <taxon>Viruses</taxon>
        <taxon>Varidnaviria</taxon>
        <taxon>Bamfordvirae</taxon>
        <taxon>Nucleocytoviricota</taxon>
        <taxon>Megaviricetes</taxon>
        <taxon>Pimascovirales</taxon>
        <taxon>Pimascovirales incertae sedis</taxon>
        <taxon>Iridoviridae</taxon>
    </lineage>
</organism>
<dbReference type="EMBL" id="MK500312">
    <property type="protein sequence ID" value="QBK85280.1"/>
    <property type="molecule type" value="Genomic_DNA"/>
</dbReference>
<name>A0A481YQN4_9VIRU</name>
<evidence type="ECO:0000256" key="1">
    <source>
        <dbReference type="SAM" id="MobiDB-lite"/>
    </source>
</evidence>
<gene>
    <name evidence="2" type="ORF">LCIVAC01_00890</name>
</gene>
<evidence type="ECO:0000313" key="2">
    <source>
        <dbReference type="EMBL" id="QBK85280.1"/>
    </source>
</evidence>
<feature type="region of interest" description="Disordered" evidence="1">
    <location>
        <begin position="114"/>
        <end position="134"/>
    </location>
</feature>
<protein>
    <submittedName>
        <fullName evidence="2">Uncharacterized protein</fullName>
    </submittedName>
</protein>
<accession>A0A481YQN4</accession>
<reference evidence="2" key="1">
    <citation type="journal article" date="2019" name="MBio">
        <title>Virus Genomes from Deep Sea Sediments Expand the Ocean Megavirome and Support Independent Origins of Viral Gigantism.</title>
        <authorList>
            <person name="Backstrom D."/>
            <person name="Yutin N."/>
            <person name="Jorgensen S.L."/>
            <person name="Dharamshi J."/>
            <person name="Homa F."/>
            <person name="Zaremba-Niedwiedzka K."/>
            <person name="Spang A."/>
            <person name="Wolf Y.I."/>
            <person name="Koonin E.V."/>
            <person name="Ettema T.J."/>
        </authorList>
    </citation>
    <scope>NUCLEOTIDE SEQUENCE</scope>
</reference>
<sequence>MNEEFNNQNSEKEEEKKEDIPCPYYDIILDLYDRNVSFEKLNPELFGKLKPGLFGKLNPILLNRGLFGNLNPRLFGNILLIKYILRNQKRNTEDRQQTFPLIENRDIIDNYLSNKSSQNPEEEWEIINESNSEQ</sequence>